<name>A0A812NHN0_SYMPI</name>
<dbReference type="EMBL" id="CAJNIZ010010868">
    <property type="protein sequence ID" value="CAE7307441.1"/>
    <property type="molecule type" value="Genomic_DNA"/>
</dbReference>
<organism evidence="1 2">
    <name type="scientific">Symbiodinium pilosum</name>
    <name type="common">Dinoflagellate</name>
    <dbReference type="NCBI Taxonomy" id="2952"/>
    <lineage>
        <taxon>Eukaryota</taxon>
        <taxon>Sar</taxon>
        <taxon>Alveolata</taxon>
        <taxon>Dinophyceae</taxon>
        <taxon>Suessiales</taxon>
        <taxon>Symbiodiniaceae</taxon>
        <taxon>Symbiodinium</taxon>
    </lineage>
</organism>
<dbReference type="AlphaFoldDB" id="A0A812NHN0"/>
<keyword evidence="2" id="KW-1185">Reference proteome</keyword>
<dbReference type="Proteomes" id="UP000649617">
    <property type="component" value="Unassembled WGS sequence"/>
</dbReference>
<evidence type="ECO:0000313" key="2">
    <source>
        <dbReference type="Proteomes" id="UP000649617"/>
    </source>
</evidence>
<feature type="non-terminal residue" evidence="1">
    <location>
        <position position="1"/>
    </location>
</feature>
<evidence type="ECO:0000313" key="1">
    <source>
        <dbReference type="EMBL" id="CAE7307441.1"/>
    </source>
</evidence>
<reference evidence="1" key="1">
    <citation type="submission" date="2021-02" db="EMBL/GenBank/DDBJ databases">
        <authorList>
            <person name="Dougan E. K."/>
            <person name="Rhodes N."/>
            <person name="Thang M."/>
            <person name="Chan C."/>
        </authorList>
    </citation>
    <scope>NUCLEOTIDE SEQUENCE</scope>
</reference>
<sequence>APNCTKATSWRFSQRPRMGGEKDLTRQKCLPRYTGVSGGNWHLSRVGGMLVGVSEDKKQPRLLLLNEKDVGKEGVHPQMVPVCAQVPAPKAAFFQRWGRKAKTAKSADVPLICTAKNPGWSQLVASPSGRVGYALPTEGRHILVVNMTQTPLRMSTVKIGRNARAGWKKYILNPLAFGGIAATNSKLYLVPGGGTVFMSMDVAAKNPSL</sequence>
<protein>
    <submittedName>
        <fullName evidence="1">Uncharacterized protein</fullName>
    </submittedName>
</protein>
<comment type="caution">
    <text evidence="1">The sequence shown here is derived from an EMBL/GenBank/DDBJ whole genome shotgun (WGS) entry which is preliminary data.</text>
</comment>
<gene>
    <name evidence="1" type="ORF">SPIL2461_LOCUS6959</name>
</gene>
<accession>A0A812NHN0</accession>
<proteinExistence type="predicted"/>